<evidence type="ECO:0000256" key="2">
    <source>
        <dbReference type="SAM" id="SignalP"/>
    </source>
</evidence>
<evidence type="ECO:0000256" key="1">
    <source>
        <dbReference type="SAM" id="Phobius"/>
    </source>
</evidence>
<keyword evidence="2" id="KW-0732">Signal</keyword>
<keyword evidence="1 3" id="KW-0812">Transmembrane</keyword>
<dbReference type="HOGENOM" id="CLU_167911_0_0_1"/>
<keyword evidence="1" id="KW-1133">Transmembrane helix</keyword>
<dbReference type="GeneID" id="7837522"/>
<dbReference type="AlphaFoldDB" id="Q23NF7"/>
<gene>
    <name evidence="3" type="ORF">TTHERM_00753670</name>
</gene>
<dbReference type="InParanoid" id="Q23NF7"/>
<proteinExistence type="predicted"/>
<keyword evidence="1" id="KW-0472">Membrane</keyword>
<dbReference type="Proteomes" id="UP000009168">
    <property type="component" value="Unassembled WGS sequence"/>
</dbReference>
<evidence type="ECO:0000313" key="4">
    <source>
        <dbReference type="Proteomes" id="UP000009168"/>
    </source>
</evidence>
<name>Q23NF7_TETTS</name>
<dbReference type="KEGG" id="tet:TTHERM_00753670"/>
<keyword evidence="4" id="KW-1185">Reference proteome</keyword>
<reference evidence="4" key="1">
    <citation type="journal article" date="2006" name="PLoS Biol.">
        <title>Macronuclear genome sequence of the ciliate Tetrahymena thermophila, a model eukaryote.</title>
        <authorList>
            <person name="Eisen J.A."/>
            <person name="Coyne R.S."/>
            <person name="Wu M."/>
            <person name="Wu D."/>
            <person name="Thiagarajan M."/>
            <person name="Wortman J.R."/>
            <person name="Badger J.H."/>
            <person name="Ren Q."/>
            <person name="Amedeo P."/>
            <person name="Jones K.M."/>
            <person name="Tallon L.J."/>
            <person name="Delcher A.L."/>
            <person name="Salzberg S.L."/>
            <person name="Silva J.C."/>
            <person name="Haas B.J."/>
            <person name="Majoros W.H."/>
            <person name="Farzad M."/>
            <person name="Carlton J.M."/>
            <person name="Smith R.K. Jr."/>
            <person name="Garg J."/>
            <person name="Pearlman R.E."/>
            <person name="Karrer K.M."/>
            <person name="Sun L."/>
            <person name="Manning G."/>
            <person name="Elde N.C."/>
            <person name="Turkewitz A.P."/>
            <person name="Asai D.J."/>
            <person name="Wilkes D.E."/>
            <person name="Wang Y."/>
            <person name="Cai H."/>
            <person name="Collins K."/>
            <person name="Stewart B.A."/>
            <person name="Lee S.R."/>
            <person name="Wilamowska K."/>
            <person name="Weinberg Z."/>
            <person name="Ruzzo W.L."/>
            <person name="Wloga D."/>
            <person name="Gaertig J."/>
            <person name="Frankel J."/>
            <person name="Tsao C.-C."/>
            <person name="Gorovsky M.A."/>
            <person name="Keeling P.J."/>
            <person name="Waller R.F."/>
            <person name="Patron N.J."/>
            <person name="Cherry J.M."/>
            <person name="Stover N.A."/>
            <person name="Krieger C.J."/>
            <person name="del Toro C."/>
            <person name="Ryder H.F."/>
            <person name="Williamson S.C."/>
            <person name="Barbeau R.A."/>
            <person name="Hamilton E.P."/>
            <person name="Orias E."/>
        </authorList>
    </citation>
    <scope>NUCLEOTIDE SEQUENCE [LARGE SCALE GENOMIC DNA]</scope>
    <source>
        <strain evidence="4">SB210</strain>
    </source>
</reference>
<organism evidence="3 4">
    <name type="scientific">Tetrahymena thermophila (strain SB210)</name>
    <dbReference type="NCBI Taxonomy" id="312017"/>
    <lineage>
        <taxon>Eukaryota</taxon>
        <taxon>Sar</taxon>
        <taxon>Alveolata</taxon>
        <taxon>Ciliophora</taxon>
        <taxon>Intramacronucleata</taxon>
        <taxon>Oligohymenophorea</taxon>
        <taxon>Hymenostomatida</taxon>
        <taxon>Tetrahymenina</taxon>
        <taxon>Tetrahymenidae</taxon>
        <taxon>Tetrahymena</taxon>
    </lineage>
</organism>
<dbReference type="RefSeq" id="XP_001018362.1">
    <property type="nucleotide sequence ID" value="XM_001018362.1"/>
</dbReference>
<dbReference type="EMBL" id="GG662655">
    <property type="protein sequence ID" value="EAR98117.1"/>
    <property type="molecule type" value="Genomic_DNA"/>
</dbReference>
<feature type="chain" id="PRO_5004202275" evidence="2">
    <location>
        <begin position="20"/>
        <end position="117"/>
    </location>
</feature>
<evidence type="ECO:0000313" key="3">
    <source>
        <dbReference type="EMBL" id="EAR98117.1"/>
    </source>
</evidence>
<protein>
    <submittedName>
        <fullName evidence="3">Transmembrane protein, putative</fullName>
    </submittedName>
</protein>
<feature type="transmembrane region" description="Helical" evidence="1">
    <location>
        <begin position="92"/>
        <end position="116"/>
    </location>
</feature>
<accession>Q23NF7</accession>
<sequence>MRFIVIAFLLLIQVNTQDSQPDGFINISTSCIIKMENKTPCQNYDNRCNNALNEAELCMRKCFQFYKNNEVYSCIRLSCKSANKNVQQLIDFSLLCLNATKIFIAFEIFALLILFIY</sequence>
<feature type="signal peptide" evidence="2">
    <location>
        <begin position="1"/>
        <end position="19"/>
    </location>
</feature>